<feature type="domain" description="Dendritic cell-specific transmembrane protein-like" evidence="7">
    <location>
        <begin position="460"/>
        <end position="649"/>
    </location>
</feature>
<gene>
    <name evidence="9" type="ORF">ALC53_05212</name>
</gene>
<dbReference type="Pfam" id="PF07782">
    <property type="entry name" value="DC_STAMP"/>
    <property type="match status" value="1"/>
</dbReference>
<feature type="compositionally biased region" description="Low complexity" evidence="5">
    <location>
        <begin position="871"/>
        <end position="883"/>
    </location>
</feature>
<reference evidence="9 10" key="1">
    <citation type="submission" date="2015-09" db="EMBL/GenBank/DDBJ databases">
        <title>Atta colombica WGS genome.</title>
        <authorList>
            <person name="Nygaard S."/>
            <person name="Hu H."/>
            <person name="Boomsma J."/>
            <person name="Zhang G."/>
        </authorList>
    </citation>
    <scope>NUCLEOTIDE SEQUENCE [LARGE SCALE GENOMIC DNA]</scope>
    <source>
        <strain evidence="9">Treedump-2</strain>
        <tissue evidence="9">Whole body</tissue>
    </source>
</reference>
<dbReference type="PANTHER" id="PTHR21041">
    <property type="entry name" value="DENDRITIC CELL-SPECIFIC TRANSMEMBRANE PROTEIN"/>
    <property type="match status" value="1"/>
</dbReference>
<evidence type="ECO:0000259" key="7">
    <source>
        <dbReference type="Pfam" id="PF07782"/>
    </source>
</evidence>
<keyword evidence="10" id="KW-1185">Reference proteome</keyword>
<feature type="transmembrane region" description="Helical" evidence="6">
    <location>
        <begin position="425"/>
        <end position="445"/>
    </location>
</feature>
<organism evidence="9 10">
    <name type="scientific">Atta colombica</name>
    <dbReference type="NCBI Taxonomy" id="520822"/>
    <lineage>
        <taxon>Eukaryota</taxon>
        <taxon>Metazoa</taxon>
        <taxon>Ecdysozoa</taxon>
        <taxon>Arthropoda</taxon>
        <taxon>Hexapoda</taxon>
        <taxon>Insecta</taxon>
        <taxon>Pterygota</taxon>
        <taxon>Neoptera</taxon>
        <taxon>Endopterygota</taxon>
        <taxon>Hymenoptera</taxon>
        <taxon>Apocrita</taxon>
        <taxon>Aculeata</taxon>
        <taxon>Formicoidea</taxon>
        <taxon>Formicidae</taxon>
        <taxon>Myrmicinae</taxon>
        <taxon>Atta</taxon>
    </lineage>
</organism>
<evidence type="ECO:0000313" key="10">
    <source>
        <dbReference type="Proteomes" id="UP000078540"/>
    </source>
</evidence>
<evidence type="ECO:0000256" key="5">
    <source>
        <dbReference type="SAM" id="MobiDB-lite"/>
    </source>
</evidence>
<name>A0A195BJ57_9HYME</name>
<feature type="transmembrane region" description="Helical" evidence="6">
    <location>
        <begin position="117"/>
        <end position="137"/>
    </location>
</feature>
<feature type="compositionally biased region" description="Polar residues" evidence="5">
    <location>
        <begin position="2061"/>
        <end position="2070"/>
    </location>
</feature>
<sequence>MAFFQLVLQARNLEKARLRYEDEKLRSIEISEGVKPHLTLKQRLRRKRLKYRKKFKHFWNRIIFPLKNTWIHKKVRLLWIDGSLQNYTLKSIFGFLFGIFLTYMFFVFFVIQLSFTLSSATILCSILGMILTLGLAFSHRVRCIVFLLLPQFFSKRGRQALIAYAFILTLTGPSKNILHNISILSESLACGQIFCLIDNGLNVPSVPQSFRCVRILEFIKLIMSFDLSSLFEIEQLKQALKNVVDLIKEPFYALRDAISKVIKTIKVIMKKIKRTLVAIKRLMLSILRVITSVFQWLGRVVNICNKKLGSPYDRCRTVFEGAVDDCKAKLGPLFKGICNITYVVRTLCYTVKPLDFICILVSYVADTIVNDVQEKIKRFTRHIKAMFYVKVKFSHSFHFETNQTKTIEDVSTDIITEIQAKTNKFLAVFDWMSFVTIFFIFFMLLRILHYRHKWLTSDRFDNRYLTDDLRTIDLIRTRQDKETILPLNRRERNQYIPLTSVTLIKVEKIKLAKSVVFLGLTTIKICIHMMADYSLYWVLSTIRYNGRIEMKVQRPNFVGVHVSGDGYLADLYRSIVKAFTPHAKDVEINMIPCLPDPIPPDLDRYTQIVTLIAFCWIMAIFEPYGLRLRHIVMCKYHPERAKQRAAWLYNHIIRSRGSFLKFARRQLRRKFGMTEGIERVTFRERCLAICPFLNKFFPQKQNVCLLCGSVERSDQEPHIKCVTPGCLGLFCIQCFADLQNLCTICRSPIEYGDLSDISEERDSSDDQLIARKEPVPISYVDERKEPIVEEKPKEEVEIKKEIEEEISEKRVPEEIIPEEEVPEEKVPEEKVPEEKVPEEKIPEKRISEEMKEERIVVEKKNVAVQTDDDTSGSSSESVYSYTYQEGSREIEVEHRRMPFKDIEAQKIREDVTIQIFNEPLAKEVTSSSEDPTSCFVVRARRRLRTRLKRKSCSSPRKNDSSSSTSIADTESCTTQELDEEEVIHIEIDDSSKELLLKDDTAKARKRSSRVRRILAALTKISWLGKRTTTDSDGEWRMRKPSLLDRIVRMLSGNQSTSPVQTYRRIRTTKKDAKHKSSSSVSSSSTDEENEQHALLKAHDRQVNCLQIISDHDDSEDNIYSRNYDSHRARRGTICRQPDSHVRADDVKLRHPHEKKFTMKKLPRYLQPISKDTTYFEVNEIIDSKRRCVLPTVCVNILSDTRIFDNQKTDKSNVTNDDYIQIPCSCMSQTSCDDIKDSISQSDVSITEQTNEMSKTDTMTETELLTTDWERLDRKKKAEEIVTTEETSIDSEIEQQRALIENNRKGSLAKNSKTIAELNNFAEEIGVRKYFAKKKQTEELSDEKKARKEIIASPSEINEKARLYDPLASSELYSVTCQVKRREKPTMEKLTKQSGTAEIRIDDRKSGEFEEDIEMEQKNVQISAHETKKSIGKSIQTDLRKSEKYKRCDKMLHIDTQFSRAADLEKKKKKENRKHEKWIDKYKYKQREPDSSSPRKKQKYCNKPTLIKEKFYDRRKQKMICSRDMQIHGHPSRTEWCPDNIRRRRRVVPPLRSVAELREDRQTRCNLRDREDTQSTKDDACDLKSANKSEVCSCHVQPQFTASEQIVCYQDYQRKFLSSKKYNNDSSEKKSQHIKKKYDVNVRKTRLEVPMLKKYLPAYQTPGLIEELKEHDRMRLIQEREARRWTALSALRNTRDSLSSTKSKEWACGTSVICDARESVSRLTSVSTRLIEGNTLPYQETQTFKDMVREFRKKVMKADKPLISLSQRADKCKDLKQLFPPKNDHVGITTKFEKVNKFKCKCSLPLSRRKDHRFSPLRINTSIFADQPKVGRKETLEALTDVDEEKGENIMKEQEPENKAENDNRMPEANCALETCGEKRIKQEICMDILAEKKRDEGMSPTRLSEIINKEINDSLKRINNSIKDAMKTLVKSSMEEKQLILPCSKEPKGISDTSRFRALEERCKESLNVCTNRQTTCHVSRQNDKLSTHNSSYLCKKMHENAIPLPVQNKINSERKSKKHSKSANNVNTDNHRMTGNVNIYICSETNDSNQERKKSRSPYIDTSSNTITESNSRSASASSASSCKLINSIKEKQKKLLVQQLPNFIHEKSDDNIICDNGTLQHKISKKELSETNSKEETIVKVNDENVRCKNAISSTKDDYYCKDTNNIDLQQDSSYLTLPCSSFSAYNNIKHSESWMATYPSEPKTRLNDNNVCLSRAICTDVKQRDYRKNNVHGNDSECTICHAVDGSRWLPKSIYTECAFDEEPREYFADNSCKYRNKIFQDSSINCNDIWKRQTGCKCLQQSLGSCQREVIARQWSTCSCITEEDEDYCKNVEKELPQNVCNVVESLEKISICPTPRKLVKSVTVCETSSDDGKCFEKSRKYKKKEEYLKDISVCETRFGNSVEPPKVTRVCQEFVTEEHPEDITVCKTFGESNGFPEEAIVYKTEHSDSKDTPKETICKEILDSNFTNQDDVNRASLNDVKDKLVEESTTSSNLNSMEKNAGNKKMVKPNNKHDVALNSFTGQQFTNVEQDEQINKMMNNGLKNVPHTPIESIKDSKPLSKNVYSTLPHAQFYNRSNLVSNSSVKKTSKSHINQRRMQSLNRSMRNHFQQSNNPPQNLISNKNNQQEEKTLENFQKKEEKQDISKEMKMIEDKQRESSLRRFKKLIDVIRRDQPKLLRVITAKRSHVSSIVVTIDSKLQHPEVLSVPTEKITTHVVNQEKPSEEKVTLQEHIKCHKNKKTDNHKRTMICLYCDNPQDKCTCKAPIGKCLYCGLPSDVCNCQDDKGHVHDSERIAKRSNENRTICVTSWKPKREIRQYFERNYEDFEPYFSKECQCCKKRQRPKELPYQRLNVFSEVMNELQQKMSDSVCCAQCWRNPCCCGWPVDQDKRKEERKAENHLKYIKESFV</sequence>
<dbReference type="PANTHER" id="PTHR21041:SF9">
    <property type="entry name" value="DENDRITIC CELL-SPECIFIC TRANSMEMBRANE PROTEIN-LIKE DOMAIN-CONTAINING PROTEIN"/>
    <property type="match status" value="1"/>
</dbReference>
<protein>
    <submittedName>
        <fullName evidence="9">DC-STAMP domain-containing protein 2</fullName>
    </submittedName>
</protein>
<feature type="compositionally biased region" description="Basic residues" evidence="5">
    <location>
        <begin position="1063"/>
        <end position="1076"/>
    </location>
</feature>
<feature type="compositionally biased region" description="Basic and acidic residues" evidence="5">
    <location>
        <begin position="823"/>
        <end position="839"/>
    </location>
</feature>
<dbReference type="Proteomes" id="UP000078540">
    <property type="component" value="Unassembled WGS sequence"/>
</dbReference>
<keyword evidence="4 6" id="KW-0472">Membrane</keyword>
<feature type="region of interest" description="Disordered" evidence="5">
    <location>
        <begin position="860"/>
        <end position="887"/>
    </location>
</feature>
<dbReference type="EMBL" id="KQ976464">
    <property type="protein sequence ID" value="KYM84427.1"/>
    <property type="molecule type" value="Genomic_DNA"/>
</dbReference>
<evidence type="ECO:0000256" key="6">
    <source>
        <dbReference type="SAM" id="Phobius"/>
    </source>
</evidence>
<feature type="compositionally biased region" description="Polar residues" evidence="5">
    <location>
        <begin position="966"/>
        <end position="975"/>
    </location>
</feature>
<proteinExistence type="predicted"/>
<dbReference type="InterPro" id="IPR012858">
    <property type="entry name" value="DC_STAMP-like"/>
</dbReference>
<evidence type="ECO:0000256" key="3">
    <source>
        <dbReference type="ARBA" id="ARBA00022989"/>
    </source>
</evidence>
<evidence type="ECO:0000256" key="2">
    <source>
        <dbReference type="ARBA" id="ARBA00022692"/>
    </source>
</evidence>
<feature type="compositionally biased region" description="Polar residues" evidence="5">
    <location>
        <begin position="2492"/>
        <end position="2503"/>
    </location>
</feature>
<feature type="region of interest" description="Disordered" evidence="5">
    <location>
        <begin position="947"/>
        <end position="975"/>
    </location>
</feature>
<feature type="transmembrane region" description="Helical" evidence="6">
    <location>
        <begin position="92"/>
        <end position="111"/>
    </location>
</feature>
<feature type="region of interest" description="Disordered" evidence="5">
    <location>
        <begin position="2492"/>
        <end position="2514"/>
    </location>
</feature>
<feature type="region of interest" description="Disordered" evidence="5">
    <location>
        <begin position="1054"/>
        <end position="1092"/>
    </location>
</feature>
<feature type="region of interest" description="Disordered" evidence="5">
    <location>
        <begin position="2004"/>
        <end position="2031"/>
    </location>
</feature>
<keyword evidence="2 6" id="KW-0812">Transmembrane</keyword>
<dbReference type="InterPro" id="IPR051856">
    <property type="entry name" value="CSR-E3_Ligase_Protein"/>
</dbReference>
<feature type="region of interest" description="Disordered" evidence="5">
    <location>
        <begin position="1462"/>
        <end position="1499"/>
    </location>
</feature>
<keyword evidence="3 6" id="KW-1133">Transmembrane helix</keyword>
<dbReference type="GO" id="GO:0016020">
    <property type="term" value="C:membrane"/>
    <property type="evidence" value="ECO:0007669"/>
    <property type="project" value="UniProtKB-SubCell"/>
</dbReference>
<evidence type="ECO:0000259" key="8">
    <source>
        <dbReference type="Pfam" id="PF26037"/>
    </source>
</evidence>
<feature type="compositionally biased region" description="Basic and acidic residues" evidence="5">
    <location>
        <begin position="1472"/>
        <end position="1489"/>
    </location>
</feature>
<comment type="subcellular location">
    <subcellularLocation>
        <location evidence="1">Membrane</location>
        <topology evidence="1">Multi-pass membrane protein</topology>
    </subcellularLocation>
</comment>
<feature type="domain" description="E3 ubiquitin-protein ligase DCST1-like C-terminal" evidence="8">
    <location>
        <begin position="703"/>
        <end position="748"/>
    </location>
</feature>
<evidence type="ECO:0000256" key="4">
    <source>
        <dbReference type="ARBA" id="ARBA00023136"/>
    </source>
</evidence>
<feature type="region of interest" description="Disordered" evidence="5">
    <location>
        <begin position="2045"/>
        <end position="2075"/>
    </location>
</feature>
<evidence type="ECO:0000256" key="1">
    <source>
        <dbReference type="ARBA" id="ARBA00004141"/>
    </source>
</evidence>
<dbReference type="InterPro" id="IPR058842">
    <property type="entry name" value="DCST1_C"/>
</dbReference>
<accession>A0A195BJ57</accession>
<evidence type="ECO:0000313" key="9">
    <source>
        <dbReference type="EMBL" id="KYM84427.1"/>
    </source>
</evidence>
<dbReference type="Pfam" id="PF26039">
    <property type="entry name" value="Dcst2"/>
    <property type="match status" value="1"/>
</dbReference>
<dbReference type="STRING" id="520822.A0A195BJ57"/>
<dbReference type="Pfam" id="PF26037">
    <property type="entry name" value="zf-RING_DCST1_C"/>
    <property type="match status" value="1"/>
</dbReference>
<feature type="region of interest" description="Disordered" evidence="5">
    <location>
        <begin position="820"/>
        <end position="839"/>
    </location>
</feature>